<sequence>MTSNAAPAVPVETGTAASDTELAEGLKNEDSEGQEVRGLIDAENHSVKGWRLHLATLSLLILIFLVQMESSIASTTLLSITEQFGGYEQSSWVFTAYMLTYCGFQMIWAKWSDITGRRFALLVYTAIFTISSALCGASQSLMQLIQFRWIQGIGACGIFAIAQVSMFELYPPRLWPLYMSIFTAVITLAVIAGPLLGGAITEGGTWRWIFLLNVPACVVLLPTVYFVFPRRLGSPTLTGNQNVGFGHMFSSESLRKVDVLGSFTLLGASILLSTGLQQAEVGFSWHSAVVLSLILSSIPFIAVFLVWEWFVTTRREAPEPVFPWRFIQNRIRIGMIINSFLVGAVLYVCTVQIPQKFMTVHGLAPLPAAIKLLSFGVLVAGGSSLSAALMGKFKIPPCWVVLFGTILQIIGLVLLTRINDVTKIDKAQYAYQVMTGLGVGFLNAALTLLVPYVMDKKDLATGTAAISQFRMLGGLVGLSIAASLSTPQIRAHLLEVLPPATVQHLLEKPAGINSLENGILIMVRGIFLAGFKLQTKALVGFAIAQVPTTLLMWTNRAAEPEKVRS</sequence>
<feature type="transmembrane region" description="Helical" evidence="6">
    <location>
        <begin position="177"/>
        <end position="200"/>
    </location>
</feature>
<keyword evidence="3 6" id="KW-1133">Transmembrane helix</keyword>
<dbReference type="Proteomes" id="UP000244855">
    <property type="component" value="Unassembled WGS sequence"/>
</dbReference>
<dbReference type="GO" id="GO:0005886">
    <property type="term" value="C:plasma membrane"/>
    <property type="evidence" value="ECO:0007669"/>
    <property type="project" value="TreeGrafter"/>
</dbReference>
<comment type="subcellular location">
    <subcellularLocation>
        <location evidence="1">Membrane</location>
        <topology evidence="1">Multi-pass membrane protein</topology>
    </subcellularLocation>
</comment>
<evidence type="ECO:0000256" key="5">
    <source>
        <dbReference type="SAM" id="MobiDB-lite"/>
    </source>
</evidence>
<keyword evidence="9" id="KW-1185">Reference proteome</keyword>
<evidence type="ECO:0000256" key="4">
    <source>
        <dbReference type="ARBA" id="ARBA00023136"/>
    </source>
</evidence>
<reference evidence="8 9" key="1">
    <citation type="journal article" date="2018" name="Sci. Rep.">
        <title>Comparative genomics provides insights into the lifestyle and reveals functional heterogeneity of dark septate endophytic fungi.</title>
        <authorList>
            <person name="Knapp D.G."/>
            <person name="Nemeth J.B."/>
            <person name="Barry K."/>
            <person name="Hainaut M."/>
            <person name="Henrissat B."/>
            <person name="Johnson J."/>
            <person name="Kuo A."/>
            <person name="Lim J.H.P."/>
            <person name="Lipzen A."/>
            <person name="Nolan M."/>
            <person name="Ohm R.A."/>
            <person name="Tamas L."/>
            <person name="Grigoriev I.V."/>
            <person name="Spatafora J.W."/>
            <person name="Nagy L.G."/>
            <person name="Kovacs G.M."/>
        </authorList>
    </citation>
    <scope>NUCLEOTIDE SEQUENCE [LARGE SCALE GENOMIC DNA]</scope>
    <source>
        <strain evidence="8 9">DSE2036</strain>
    </source>
</reference>
<protein>
    <submittedName>
        <fullName evidence="8">MFS multidrug transporter-like protein</fullName>
    </submittedName>
</protein>
<evidence type="ECO:0000313" key="8">
    <source>
        <dbReference type="EMBL" id="PVI00423.1"/>
    </source>
</evidence>
<feature type="transmembrane region" description="Helical" evidence="6">
    <location>
        <begin position="206"/>
        <end position="228"/>
    </location>
</feature>
<dbReference type="AlphaFoldDB" id="A0A2V1DQ94"/>
<feature type="transmembrane region" description="Helical" evidence="6">
    <location>
        <begin position="54"/>
        <end position="80"/>
    </location>
</feature>
<dbReference type="InterPro" id="IPR020846">
    <property type="entry name" value="MFS_dom"/>
</dbReference>
<dbReference type="InterPro" id="IPR011701">
    <property type="entry name" value="MFS"/>
</dbReference>
<evidence type="ECO:0000256" key="1">
    <source>
        <dbReference type="ARBA" id="ARBA00004141"/>
    </source>
</evidence>
<feature type="transmembrane region" description="Helical" evidence="6">
    <location>
        <begin position="331"/>
        <end position="353"/>
    </location>
</feature>
<organism evidence="8 9">
    <name type="scientific">Periconia macrospinosa</name>
    <dbReference type="NCBI Taxonomy" id="97972"/>
    <lineage>
        <taxon>Eukaryota</taxon>
        <taxon>Fungi</taxon>
        <taxon>Dikarya</taxon>
        <taxon>Ascomycota</taxon>
        <taxon>Pezizomycotina</taxon>
        <taxon>Dothideomycetes</taxon>
        <taxon>Pleosporomycetidae</taxon>
        <taxon>Pleosporales</taxon>
        <taxon>Massarineae</taxon>
        <taxon>Periconiaceae</taxon>
        <taxon>Periconia</taxon>
    </lineage>
</organism>
<dbReference type="OrthoDB" id="440553at2759"/>
<dbReference type="InterPro" id="IPR036259">
    <property type="entry name" value="MFS_trans_sf"/>
</dbReference>
<dbReference type="SUPFAM" id="SSF103473">
    <property type="entry name" value="MFS general substrate transporter"/>
    <property type="match status" value="2"/>
</dbReference>
<feature type="transmembrane region" description="Helical" evidence="6">
    <location>
        <begin position="430"/>
        <end position="450"/>
    </location>
</feature>
<feature type="transmembrane region" description="Helical" evidence="6">
    <location>
        <begin position="92"/>
        <end position="109"/>
    </location>
</feature>
<evidence type="ECO:0000256" key="3">
    <source>
        <dbReference type="ARBA" id="ARBA00022989"/>
    </source>
</evidence>
<feature type="transmembrane region" description="Helical" evidence="6">
    <location>
        <begin position="288"/>
        <end position="310"/>
    </location>
</feature>
<keyword evidence="2 6" id="KW-0812">Transmembrane</keyword>
<evidence type="ECO:0000256" key="2">
    <source>
        <dbReference type="ARBA" id="ARBA00022692"/>
    </source>
</evidence>
<dbReference type="GO" id="GO:0022857">
    <property type="term" value="F:transmembrane transporter activity"/>
    <property type="evidence" value="ECO:0007669"/>
    <property type="project" value="InterPro"/>
</dbReference>
<dbReference type="STRING" id="97972.A0A2V1DQ94"/>
<gene>
    <name evidence="8" type="ORF">DM02DRAFT_592901</name>
</gene>
<dbReference type="PROSITE" id="PS50850">
    <property type="entry name" value="MFS"/>
    <property type="match status" value="1"/>
</dbReference>
<feature type="transmembrane region" description="Helical" evidence="6">
    <location>
        <begin position="257"/>
        <end position="276"/>
    </location>
</feature>
<feature type="transmembrane region" description="Helical" evidence="6">
    <location>
        <begin position="373"/>
        <end position="391"/>
    </location>
</feature>
<feature type="transmembrane region" description="Helical" evidence="6">
    <location>
        <begin position="121"/>
        <end position="142"/>
    </location>
</feature>
<feature type="transmembrane region" description="Helical" evidence="6">
    <location>
        <begin position="398"/>
        <end position="418"/>
    </location>
</feature>
<dbReference type="PANTHER" id="PTHR23501:SF43">
    <property type="entry name" value="MULTIDRUG TRANSPORTER, PUTATIVE (AFU_ORTHOLOGUE AFUA_6G03040)-RELATED"/>
    <property type="match status" value="1"/>
</dbReference>
<proteinExistence type="predicted"/>
<dbReference type="Gene3D" id="1.20.1250.20">
    <property type="entry name" value="MFS general substrate transporter like domains"/>
    <property type="match status" value="2"/>
</dbReference>
<dbReference type="EMBL" id="KZ805374">
    <property type="protein sequence ID" value="PVI00423.1"/>
    <property type="molecule type" value="Genomic_DNA"/>
</dbReference>
<name>A0A2V1DQ94_9PLEO</name>
<evidence type="ECO:0000313" key="9">
    <source>
        <dbReference type="Proteomes" id="UP000244855"/>
    </source>
</evidence>
<accession>A0A2V1DQ94</accession>
<feature type="domain" description="Major facilitator superfamily (MFS) profile" evidence="7">
    <location>
        <begin position="55"/>
        <end position="536"/>
    </location>
</feature>
<evidence type="ECO:0000259" key="7">
    <source>
        <dbReference type="PROSITE" id="PS50850"/>
    </source>
</evidence>
<keyword evidence="4 6" id="KW-0472">Membrane</keyword>
<dbReference type="PANTHER" id="PTHR23501">
    <property type="entry name" value="MAJOR FACILITATOR SUPERFAMILY"/>
    <property type="match status" value="1"/>
</dbReference>
<feature type="transmembrane region" description="Helical" evidence="6">
    <location>
        <begin position="148"/>
        <end position="170"/>
    </location>
</feature>
<feature type="region of interest" description="Disordered" evidence="5">
    <location>
        <begin position="1"/>
        <end position="30"/>
    </location>
</feature>
<evidence type="ECO:0000256" key="6">
    <source>
        <dbReference type="SAM" id="Phobius"/>
    </source>
</evidence>
<dbReference type="Pfam" id="PF07690">
    <property type="entry name" value="MFS_1"/>
    <property type="match status" value="1"/>
</dbReference>